<comment type="caution">
    <text evidence="2">The sequence shown here is derived from an EMBL/GenBank/DDBJ whole genome shotgun (WGS) entry which is preliminary data.</text>
</comment>
<dbReference type="GO" id="GO:0005829">
    <property type="term" value="C:cytosol"/>
    <property type="evidence" value="ECO:0007669"/>
    <property type="project" value="TreeGrafter"/>
</dbReference>
<keyword evidence="3" id="KW-1185">Reference proteome</keyword>
<dbReference type="PANTHER" id="PTHR21091:SF169">
    <property type="entry name" value="UROPORPHYRINOGEN DECARBOXYLASE"/>
    <property type="match status" value="1"/>
</dbReference>
<organism evidence="2 3">
    <name type="scientific">Leptospira hartskeerlii</name>
    <dbReference type="NCBI Taxonomy" id="2023177"/>
    <lineage>
        <taxon>Bacteria</taxon>
        <taxon>Pseudomonadati</taxon>
        <taxon>Spirochaetota</taxon>
        <taxon>Spirochaetia</taxon>
        <taxon>Leptospirales</taxon>
        <taxon>Leptospiraceae</taxon>
        <taxon>Leptospira</taxon>
    </lineage>
</organism>
<gene>
    <name evidence="2" type="ORF">CH357_14045</name>
</gene>
<name>A0A2M9XAM0_9LEPT</name>
<dbReference type="Proteomes" id="UP000232196">
    <property type="component" value="Unassembled WGS sequence"/>
</dbReference>
<dbReference type="InterPro" id="IPR038071">
    <property type="entry name" value="UROD/MetE-like_sf"/>
</dbReference>
<dbReference type="EMBL" id="NPDN01000007">
    <property type="protein sequence ID" value="PJZ24704.1"/>
    <property type="molecule type" value="Genomic_DNA"/>
</dbReference>
<dbReference type="InterPro" id="IPR000257">
    <property type="entry name" value="Uroporphyrinogen_deCOase"/>
</dbReference>
<feature type="domain" description="Uroporphyrinogen decarboxylase (URO-D)" evidence="1">
    <location>
        <begin position="19"/>
        <end position="28"/>
    </location>
</feature>
<dbReference type="PANTHER" id="PTHR21091">
    <property type="entry name" value="METHYLTETRAHYDROFOLATE:HOMOCYSTEINE METHYLTRANSFERASE RELATED"/>
    <property type="match status" value="1"/>
</dbReference>
<reference evidence="2 3" key="1">
    <citation type="submission" date="2017-07" db="EMBL/GenBank/DDBJ databases">
        <title>Leptospira spp. isolated from tropical soils.</title>
        <authorList>
            <person name="Thibeaux R."/>
            <person name="Iraola G."/>
            <person name="Ferres I."/>
            <person name="Bierque E."/>
            <person name="Girault D."/>
            <person name="Soupe-Gilbert M.-E."/>
            <person name="Picardeau M."/>
            <person name="Goarant C."/>
        </authorList>
    </citation>
    <scope>NUCLEOTIDE SEQUENCE [LARGE SCALE GENOMIC DNA]</scope>
    <source>
        <strain evidence="2 3">MCA1-C-A1</strain>
    </source>
</reference>
<dbReference type="Gene3D" id="3.20.20.210">
    <property type="match status" value="1"/>
</dbReference>
<dbReference type="GO" id="GO:0004853">
    <property type="term" value="F:uroporphyrinogen decarboxylase activity"/>
    <property type="evidence" value="ECO:0007669"/>
    <property type="project" value="InterPro"/>
</dbReference>
<dbReference type="AlphaFoldDB" id="A0A2M9XAM0"/>
<dbReference type="GO" id="GO:0006783">
    <property type="term" value="P:heme biosynthetic process"/>
    <property type="evidence" value="ECO:0007669"/>
    <property type="project" value="TreeGrafter"/>
</dbReference>
<protein>
    <submittedName>
        <fullName evidence="2">Uroporphyrinogen decarboxylase</fullName>
    </submittedName>
</protein>
<proteinExistence type="predicted"/>
<dbReference type="Pfam" id="PF01208">
    <property type="entry name" value="URO-D"/>
    <property type="match status" value="1"/>
</dbReference>
<dbReference type="OrthoDB" id="9806656at2"/>
<evidence type="ECO:0000313" key="3">
    <source>
        <dbReference type="Proteomes" id="UP000232196"/>
    </source>
</evidence>
<dbReference type="SUPFAM" id="SSF51726">
    <property type="entry name" value="UROD/MetE-like"/>
    <property type="match status" value="1"/>
</dbReference>
<accession>A0A2M9XAM0</accession>
<evidence type="ECO:0000313" key="2">
    <source>
        <dbReference type="EMBL" id="PJZ24704.1"/>
    </source>
</evidence>
<dbReference type="RefSeq" id="WP_100707401.1">
    <property type="nucleotide sequence ID" value="NZ_NPDL01000006.1"/>
</dbReference>
<evidence type="ECO:0000259" key="1">
    <source>
        <dbReference type="PROSITE" id="PS00906"/>
    </source>
</evidence>
<sequence>MSNTRFQAALKLEPQVTPPIWMMRQAGRYHSHYQNLRKKHSFEELCKVPELAAEVAFGPVDDFDFDTAILFSDILFPLEAFGMGLRFGEEGPKLGWHLSTLEDLKKFYPLEQAVEFMGFQKDAVIRTRKRISKDKSLIGFIGGPWTLFCYATQGKHDGNLILPKISAKLREGFYEKILALLKENIRLQLEGGAEIVMIFDTAAGDASPAFFQEAILPSIKVLVEAFPGKIGYYAKNLAPGSLQSLREISGLTGFGMDHRTDIVDFLGNGSHFVQGNFDQALLFMESEEFKKYLNRWIRPFLDLVPEKRAGWVCGLGHGVLPKTPEANIRTFVSTIREAFV</sequence>
<dbReference type="PROSITE" id="PS00906">
    <property type="entry name" value="UROD_1"/>
    <property type="match status" value="1"/>
</dbReference>